<gene>
    <name evidence="1" type="ORF">D8M06_10875</name>
</gene>
<reference evidence="1 2" key="1">
    <citation type="journal article" date="2016" name="Int. J. Syst. Evol. Microbiol.">
        <title>Oceanobacillus halophilus sp. nov., a novel moderately halophilic bacterium from a hypersaline lake.</title>
        <authorList>
            <person name="Amoozegar M.A."/>
            <person name="Bagheri M."/>
            <person name="Makhdoumi A."/>
            <person name="Nikou M.M."/>
            <person name="Fazeli S.A.S."/>
            <person name="Schumann P."/>
            <person name="Sproer C."/>
            <person name="Sanchez-Porro C."/>
            <person name="Ventosa A."/>
        </authorList>
    </citation>
    <scope>NUCLEOTIDE SEQUENCE [LARGE SCALE GENOMIC DNA]</scope>
    <source>
        <strain evidence="1 2">DSM 23996</strain>
    </source>
</reference>
<proteinExistence type="predicted"/>
<keyword evidence="2" id="KW-1185">Reference proteome</keyword>
<dbReference type="Proteomes" id="UP000269301">
    <property type="component" value="Unassembled WGS sequence"/>
</dbReference>
<comment type="caution">
    <text evidence="1">The sequence shown here is derived from an EMBL/GenBank/DDBJ whole genome shotgun (WGS) entry which is preliminary data.</text>
</comment>
<dbReference type="AlphaFoldDB" id="A0A495A4P1"/>
<dbReference type="OrthoDB" id="2704004at2"/>
<evidence type="ECO:0000313" key="1">
    <source>
        <dbReference type="EMBL" id="RKQ33267.1"/>
    </source>
</evidence>
<accession>A0A495A4P1</accession>
<sequence length="125" mass="14546">MSKKKVEERVYRCANQLVAKKGYVSPADLLVQMERLTPKQLEDWRFKRIPYLEKVTLGNLSKMNHILSTLKKYADENNLKPSITVYKSWGKGAKRTLQFSKKGNPNLEKLYATHYVSRNIGSRQN</sequence>
<protein>
    <submittedName>
        <fullName evidence="1">Uncharacterized protein</fullName>
    </submittedName>
</protein>
<evidence type="ECO:0000313" key="2">
    <source>
        <dbReference type="Proteomes" id="UP000269301"/>
    </source>
</evidence>
<dbReference type="EMBL" id="RBZP01000007">
    <property type="protein sequence ID" value="RKQ33267.1"/>
    <property type="molecule type" value="Genomic_DNA"/>
</dbReference>
<organism evidence="1 2">
    <name type="scientific">Oceanobacillus halophilus</name>
    <dbReference type="NCBI Taxonomy" id="930130"/>
    <lineage>
        <taxon>Bacteria</taxon>
        <taxon>Bacillati</taxon>
        <taxon>Bacillota</taxon>
        <taxon>Bacilli</taxon>
        <taxon>Bacillales</taxon>
        <taxon>Bacillaceae</taxon>
        <taxon>Oceanobacillus</taxon>
    </lineage>
</organism>
<dbReference type="RefSeq" id="WP_121204429.1">
    <property type="nucleotide sequence ID" value="NZ_RBZP01000007.1"/>
</dbReference>
<name>A0A495A4P1_9BACI</name>